<reference evidence="3 6" key="1">
    <citation type="journal article" date="2018" name="Gigascience">
        <title>Genomes of trombidid mites reveal novel predicted allergens and laterally-transferred genes associated with secondary metabolism.</title>
        <authorList>
            <person name="Dong X."/>
            <person name="Chaisiri K."/>
            <person name="Xia D."/>
            <person name="Armstrong S.D."/>
            <person name="Fang Y."/>
            <person name="Donnelly M.J."/>
            <person name="Kadowaki T."/>
            <person name="McGarry J.W."/>
            <person name="Darby A.C."/>
            <person name="Makepeace B.L."/>
        </authorList>
    </citation>
    <scope>NUCLEOTIDE SEQUENCE [LARGE SCALE GENOMIC DNA]</scope>
    <source>
        <strain evidence="3">UoL-WK</strain>
    </source>
</reference>
<name>A0A443QDV7_9ACAR</name>
<gene>
    <name evidence="5" type="ORF">B4U79_18514</name>
    <name evidence="4" type="ORF">B4U79_18515</name>
    <name evidence="3" type="ORF">B4U79_18587</name>
</gene>
<evidence type="ECO:0000256" key="1">
    <source>
        <dbReference type="ARBA" id="ARBA00022729"/>
    </source>
</evidence>
<sequence>MVITKDFLCVFSLLCFGDHPMNDNGCPSNCECNEGEVKSVACNTKLDIESDFLFVNKWTTVAFKELTQVTSKQRKDFVLKTDNLIIDNYKEVNLLKSTKTTLIVQPKLLTVTNSHNFLHSSLIKIKPEKLEKLHFENVDFRESLYQPIMALNEKTLSNILSKNLKSLYLIDCNIDYVNSKALKKFSTLTTLSLRKNRIKTPLEDNWFDTKFKKLRILDISHNQIEKIDEKIFKIEWESIAHS</sequence>
<dbReference type="InterPro" id="IPR001611">
    <property type="entry name" value="Leu-rich_rpt"/>
</dbReference>
<dbReference type="InterPro" id="IPR032675">
    <property type="entry name" value="LRR_dom_sf"/>
</dbReference>
<evidence type="ECO:0000313" key="5">
    <source>
        <dbReference type="EMBL" id="RWS02202.1"/>
    </source>
</evidence>
<feature type="chain" id="PRO_5036353752" evidence="2">
    <location>
        <begin position="18"/>
        <end position="242"/>
    </location>
</feature>
<dbReference type="EMBL" id="NCKU01008020">
    <property type="protein sequence ID" value="RWS02202.1"/>
    <property type="molecule type" value="Genomic_DNA"/>
</dbReference>
<reference evidence="3" key="2">
    <citation type="submission" date="2018-11" db="EMBL/GenBank/DDBJ databases">
        <title>Trombidioid mite genomics.</title>
        <authorList>
            <person name="Dong X."/>
        </authorList>
    </citation>
    <scope>NUCLEOTIDE SEQUENCE</scope>
    <source>
        <strain evidence="3">UoL-WK</strain>
    </source>
</reference>
<dbReference type="EMBL" id="NCKU01008021">
    <property type="protein sequence ID" value="RWS02201.1"/>
    <property type="molecule type" value="Genomic_DNA"/>
</dbReference>
<accession>A0A443QDV7</accession>
<dbReference type="PANTHER" id="PTHR24373:SF275">
    <property type="entry name" value="TIR DOMAIN-CONTAINING PROTEIN"/>
    <property type="match status" value="1"/>
</dbReference>
<dbReference type="Pfam" id="PF13855">
    <property type="entry name" value="LRR_8"/>
    <property type="match status" value="1"/>
</dbReference>
<organism evidence="3 6">
    <name type="scientific">Dinothrombium tinctorium</name>
    <dbReference type="NCBI Taxonomy" id="1965070"/>
    <lineage>
        <taxon>Eukaryota</taxon>
        <taxon>Metazoa</taxon>
        <taxon>Ecdysozoa</taxon>
        <taxon>Arthropoda</taxon>
        <taxon>Chelicerata</taxon>
        <taxon>Arachnida</taxon>
        <taxon>Acari</taxon>
        <taxon>Acariformes</taxon>
        <taxon>Trombidiformes</taxon>
        <taxon>Prostigmata</taxon>
        <taxon>Anystina</taxon>
        <taxon>Parasitengona</taxon>
        <taxon>Trombidioidea</taxon>
        <taxon>Trombidiidae</taxon>
        <taxon>Dinothrombium</taxon>
    </lineage>
</organism>
<dbReference type="Gene3D" id="3.80.10.10">
    <property type="entry name" value="Ribonuclease Inhibitor"/>
    <property type="match status" value="1"/>
</dbReference>
<dbReference type="AlphaFoldDB" id="A0A443QDV7"/>
<dbReference type="Proteomes" id="UP000285301">
    <property type="component" value="Unassembled WGS sequence"/>
</dbReference>
<evidence type="ECO:0000313" key="4">
    <source>
        <dbReference type="EMBL" id="RWS02201.1"/>
    </source>
</evidence>
<evidence type="ECO:0000256" key="2">
    <source>
        <dbReference type="SAM" id="SignalP"/>
    </source>
</evidence>
<feature type="signal peptide" evidence="2">
    <location>
        <begin position="1"/>
        <end position="17"/>
    </location>
</feature>
<dbReference type="InterPro" id="IPR050328">
    <property type="entry name" value="Dev_Immune_Receptor"/>
</dbReference>
<dbReference type="STRING" id="1965070.A0A443QDV7"/>
<protein>
    <submittedName>
        <fullName evidence="3">Uncharacterized protein</fullName>
    </submittedName>
</protein>
<comment type="caution">
    <text evidence="3">The sequence shown here is derived from an EMBL/GenBank/DDBJ whole genome shotgun (WGS) entry which is preliminary data.</text>
</comment>
<keyword evidence="6" id="KW-1185">Reference proteome</keyword>
<evidence type="ECO:0000313" key="6">
    <source>
        <dbReference type="Proteomes" id="UP000285301"/>
    </source>
</evidence>
<evidence type="ECO:0000313" key="3">
    <source>
        <dbReference type="EMBL" id="RWS01199.1"/>
    </source>
</evidence>
<dbReference type="PROSITE" id="PS51450">
    <property type="entry name" value="LRR"/>
    <property type="match status" value="1"/>
</dbReference>
<keyword evidence="1 2" id="KW-0732">Signal</keyword>
<dbReference type="EMBL" id="NCKU01009649">
    <property type="protein sequence ID" value="RWS01199.1"/>
    <property type="molecule type" value="Genomic_DNA"/>
</dbReference>
<dbReference type="SUPFAM" id="SSF52058">
    <property type="entry name" value="L domain-like"/>
    <property type="match status" value="1"/>
</dbReference>
<dbReference type="PANTHER" id="PTHR24373">
    <property type="entry name" value="SLIT RELATED LEUCINE-RICH REPEAT NEURONAL PROTEIN"/>
    <property type="match status" value="1"/>
</dbReference>
<proteinExistence type="predicted"/>